<protein>
    <submittedName>
        <fullName evidence="1">Uncharacterized protein</fullName>
    </submittedName>
</protein>
<sequence length="73" mass="8328">MAVHLALKAVPPLWLQRPDQMGRQSVKGLNLFGLFWSSSELQKMARQTQYADKMLLAEKSYGFSLDLWCEGNP</sequence>
<accession>A0ABT5I9U6</accession>
<organism evidence="1 2">
    <name type="scientific">Asticcacaulis currens</name>
    <dbReference type="NCBI Taxonomy" id="2984210"/>
    <lineage>
        <taxon>Bacteria</taxon>
        <taxon>Pseudomonadati</taxon>
        <taxon>Pseudomonadota</taxon>
        <taxon>Alphaproteobacteria</taxon>
        <taxon>Caulobacterales</taxon>
        <taxon>Caulobacteraceae</taxon>
        <taxon>Asticcacaulis</taxon>
    </lineage>
</organism>
<keyword evidence="2" id="KW-1185">Reference proteome</keyword>
<dbReference type="EMBL" id="JAQQKW010000001">
    <property type="protein sequence ID" value="MDC7692879.1"/>
    <property type="molecule type" value="Genomic_DNA"/>
</dbReference>
<gene>
    <name evidence="1" type="ORF">PQU94_01145</name>
</gene>
<dbReference type="RefSeq" id="WP_272739664.1">
    <property type="nucleotide sequence ID" value="NZ_JAQQKW010000001.1"/>
</dbReference>
<evidence type="ECO:0000313" key="2">
    <source>
        <dbReference type="Proteomes" id="UP001216595"/>
    </source>
</evidence>
<name>A0ABT5I9U6_9CAUL</name>
<comment type="caution">
    <text evidence="1">The sequence shown here is derived from an EMBL/GenBank/DDBJ whole genome shotgun (WGS) entry which is preliminary data.</text>
</comment>
<evidence type="ECO:0000313" key="1">
    <source>
        <dbReference type="EMBL" id="MDC7692879.1"/>
    </source>
</evidence>
<proteinExistence type="predicted"/>
<dbReference type="Proteomes" id="UP001216595">
    <property type="component" value="Unassembled WGS sequence"/>
</dbReference>
<reference evidence="1 2" key="1">
    <citation type="submission" date="2023-01" db="EMBL/GenBank/DDBJ databases">
        <title>Novel species of the genus Asticcacaulis isolated from rivers.</title>
        <authorList>
            <person name="Lu H."/>
        </authorList>
    </citation>
    <scope>NUCLEOTIDE SEQUENCE [LARGE SCALE GENOMIC DNA]</scope>
    <source>
        <strain evidence="1 2">DXS10W</strain>
    </source>
</reference>